<protein>
    <submittedName>
        <fullName evidence="1">Uncharacterized protein</fullName>
    </submittedName>
</protein>
<proteinExistence type="predicted"/>
<accession>A0A2P2MQD4</accession>
<name>A0A2P2MQD4_RHIMU</name>
<sequence length="22" mass="2624">METLEITWWASKKATKMPRSDN</sequence>
<dbReference type="AlphaFoldDB" id="A0A2P2MQD4"/>
<reference evidence="1" key="1">
    <citation type="submission" date="2018-02" db="EMBL/GenBank/DDBJ databases">
        <title>Rhizophora mucronata_Transcriptome.</title>
        <authorList>
            <person name="Meera S.P."/>
            <person name="Sreeshan A."/>
            <person name="Augustine A."/>
        </authorList>
    </citation>
    <scope>NUCLEOTIDE SEQUENCE</scope>
    <source>
        <tissue evidence="1">Leaf</tissue>
    </source>
</reference>
<dbReference type="EMBL" id="GGEC01051949">
    <property type="protein sequence ID" value="MBX32433.1"/>
    <property type="molecule type" value="Transcribed_RNA"/>
</dbReference>
<organism evidence="1">
    <name type="scientific">Rhizophora mucronata</name>
    <name type="common">Asiatic mangrove</name>
    <dbReference type="NCBI Taxonomy" id="61149"/>
    <lineage>
        <taxon>Eukaryota</taxon>
        <taxon>Viridiplantae</taxon>
        <taxon>Streptophyta</taxon>
        <taxon>Embryophyta</taxon>
        <taxon>Tracheophyta</taxon>
        <taxon>Spermatophyta</taxon>
        <taxon>Magnoliopsida</taxon>
        <taxon>eudicotyledons</taxon>
        <taxon>Gunneridae</taxon>
        <taxon>Pentapetalae</taxon>
        <taxon>rosids</taxon>
        <taxon>fabids</taxon>
        <taxon>Malpighiales</taxon>
        <taxon>Rhizophoraceae</taxon>
        <taxon>Rhizophora</taxon>
    </lineage>
</organism>
<evidence type="ECO:0000313" key="1">
    <source>
        <dbReference type="EMBL" id="MBX32433.1"/>
    </source>
</evidence>